<dbReference type="Pfam" id="PF05380">
    <property type="entry name" value="Peptidase_A17"/>
    <property type="match status" value="1"/>
</dbReference>
<dbReference type="EMBL" id="BGZK01002704">
    <property type="protein sequence ID" value="GBP95937.1"/>
    <property type="molecule type" value="Genomic_DNA"/>
</dbReference>
<keyword evidence="2" id="KW-1185">Reference proteome</keyword>
<name>A0A4C2AAM5_EUMVA</name>
<proteinExistence type="predicted"/>
<sequence>MQFHKFVYASERAYGAAIYIRSTYKDKTIATRLICSKSRVAPIKKQTQPRLELCAAVLGVELTSRVKVNESSGLPMKKHWSKLVELTIYSQPAQDKITQICSNKSINFKFIPPRAPHFDGLWEAAVKSAKHVLLRSVSAASLTYEELETVIVEIEAILNSRPLTPLSSNHNDLQALTPGHFLVGELLISAVDINAQPQNYS</sequence>
<dbReference type="InterPro" id="IPR036397">
    <property type="entry name" value="RNaseH_sf"/>
</dbReference>
<dbReference type="InterPro" id="IPR012337">
    <property type="entry name" value="RNaseH-like_sf"/>
</dbReference>
<gene>
    <name evidence="1" type="ORF">EVAR_91071_1</name>
</gene>
<comment type="caution">
    <text evidence="1">The sequence shown here is derived from an EMBL/GenBank/DDBJ whole genome shotgun (WGS) entry which is preliminary data.</text>
</comment>
<evidence type="ECO:0000313" key="1">
    <source>
        <dbReference type="EMBL" id="GBP95937.1"/>
    </source>
</evidence>
<dbReference type="SUPFAM" id="SSF53098">
    <property type="entry name" value="Ribonuclease H-like"/>
    <property type="match status" value="1"/>
</dbReference>
<accession>A0A4C2AAM5</accession>
<dbReference type="STRING" id="151549.A0A4C2AAM5"/>
<dbReference type="PANTHER" id="PTHR47331">
    <property type="entry name" value="PHD-TYPE DOMAIN-CONTAINING PROTEIN"/>
    <property type="match status" value="1"/>
</dbReference>
<evidence type="ECO:0000313" key="2">
    <source>
        <dbReference type="Proteomes" id="UP000299102"/>
    </source>
</evidence>
<organism evidence="1 2">
    <name type="scientific">Eumeta variegata</name>
    <name type="common">Bagworm moth</name>
    <name type="synonym">Eumeta japonica</name>
    <dbReference type="NCBI Taxonomy" id="151549"/>
    <lineage>
        <taxon>Eukaryota</taxon>
        <taxon>Metazoa</taxon>
        <taxon>Ecdysozoa</taxon>
        <taxon>Arthropoda</taxon>
        <taxon>Hexapoda</taxon>
        <taxon>Insecta</taxon>
        <taxon>Pterygota</taxon>
        <taxon>Neoptera</taxon>
        <taxon>Endopterygota</taxon>
        <taxon>Lepidoptera</taxon>
        <taxon>Glossata</taxon>
        <taxon>Ditrysia</taxon>
        <taxon>Tineoidea</taxon>
        <taxon>Psychidae</taxon>
        <taxon>Oiketicinae</taxon>
        <taxon>Eumeta</taxon>
    </lineage>
</organism>
<dbReference type="OrthoDB" id="8052806at2759"/>
<protein>
    <submittedName>
        <fullName evidence="1">Uncharacterized protein</fullName>
    </submittedName>
</protein>
<dbReference type="Gene3D" id="3.30.420.10">
    <property type="entry name" value="Ribonuclease H-like superfamily/Ribonuclease H"/>
    <property type="match status" value="1"/>
</dbReference>
<dbReference type="InterPro" id="IPR008042">
    <property type="entry name" value="Retrotrans_Pao"/>
</dbReference>
<dbReference type="GO" id="GO:0003676">
    <property type="term" value="F:nucleic acid binding"/>
    <property type="evidence" value="ECO:0007669"/>
    <property type="project" value="InterPro"/>
</dbReference>
<dbReference type="Proteomes" id="UP000299102">
    <property type="component" value="Unassembled WGS sequence"/>
</dbReference>
<dbReference type="AlphaFoldDB" id="A0A4C2AAM5"/>
<reference evidence="1 2" key="1">
    <citation type="journal article" date="2019" name="Commun. Biol.">
        <title>The bagworm genome reveals a unique fibroin gene that provides high tensile strength.</title>
        <authorList>
            <person name="Kono N."/>
            <person name="Nakamura H."/>
            <person name="Ohtoshi R."/>
            <person name="Tomita M."/>
            <person name="Numata K."/>
            <person name="Arakawa K."/>
        </authorList>
    </citation>
    <scope>NUCLEOTIDE SEQUENCE [LARGE SCALE GENOMIC DNA]</scope>
</reference>